<dbReference type="EMBL" id="JAZDQP010000001">
    <property type="protein sequence ID" value="MEE1865009.1"/>
    <property type="molecule type" value="Genomic_DNA"/>
</dbReference>
<evidence type="ECO:0000313" key="6">
    <source>
        <dbReference type="Proteomes" id="UP001307839"/>
    </source>
</evidence>
<protein>
    <submittedName>
        <fullName evidence="5">FadD3 family acyl-CoA ligase</fullName>
    </submittedName>
</protein>
<dbReference type="PANTHER" id="PTHR43201">
    <property type="entry name" value="ACYL-COA SYNTHETASE"/>
    <property type="match status" value="1"/>
</dbReference>
<proteinExistence type="inferred from homology"/>
<feature type="domain" description="AMP-dependent synthetase/ligase" evidence="3">
    <location>
        <begin position="26"/>
        <end position="399"/>
    </location>
</feature>
<dbReference type="Pfam" id="PF00501">
    <property type="entry name" value="AMP-binding"/>
    <property type="match status" value="1"/>
</dbReference>
<dbReference type="InterPro" id="IPR020845">
    <property type="entry name" value="AMP-binding_CS"/>
</dbReference>
<dbReference type="RefSeq" id="WP_330078610.1">
    <property type="nucleotide sequence ID" value="NZ_JAZDCU010000001.1"/>
</dbReference>
<comment type="similarity">
    <text evidence="1">Belongs to the ATP-dependent AMP-binding enzyme family.</text>
</comment>
<dbReference type="InterPro" id="IPR025110">
    <property type="entry name" value="AMP-bd_C"/>
</dbReference>
<dbReference type="NCBIfam" id="NF005801">
    <property type="entry name" value="PRK07656.1"/>
    <property type="match status" value="1"/>
</dbReference>
<dbReference type="GO" id="GO:0031956">
    <property type="term" value="F:medium-chain fatty acid-CoA ligase activity"/>
    <property type="evidence" value="ECO:0007669"/>
    <property type="project" value="TreeGrafter"/>
</dbReference>
<evidence type="ECO:0000313" key="5">
    <source>
        <dbReference type="EMBL" id="MEE1865009.1"/>
    </source>
</evidence>
<dbReference type="InterPro" id="IPR000873">
    <property type="entry name" value="AMP-dep_synth/lig_dom"/>
</dbReference>
<comment type="caution">
    <text evidence="5">The sequence shown here is derived from an EMBL/GenBank/DDBJ whole genome shotgun (WGS) entry which is preliminary data.</text>
</comment>
<dbReference type="Gene3D" id="3.40.50.12780">
    <property type="entry name" value="N-terminal domain of ligase-like"/>
    <property type="match status" value="1"/>
</dbReference>
<evidence type="ECO:0000256" key="1">
    <source>
        <dbReference type="ARBA" id="ARBA00006432"/>
    </source>
</evidence>
<evidence type="ECO:0000259" key="4">
    <source>
        <dbReference type="Pfam" id="PF13193"/>
    </source>
</evidence>
<organism evidence="5 6">
    <name type="scientific">Pseudomonas auratipiscis</name>
    <dbReference type="NCBI Taxonomy" id="3115853"/>
    <lineage>
        <taxon>Bacteria</taxon>
        <taxon>Pseudomonadati</taxon>
        <taxon>Pseudomonadota</taxon>
        <taxon>Gammaproteobacteria</taxon>
        <taxon>Pseudomonadales</taxon>
        <taxon>Pseudomonadaceae</taxon>
        <taxon>Pseudomonas</taxon>
    </lineage>
</organism>
<dbReference type="Gene3D" id="3.30.300.30">
    <property type="match status" value="1"/>
</dbReference>
<feature type="domain" description="AMP-binding enzyme C-terminal" evidence="4">
    <location>
        <begin position="450"/>
        <end position="525"/>
    </location>
</feature>
<dbReference type="SUPFAM" id="SSF56801">
    <property type="entry name" value="Acetyl-CoA synthetase-like"/>
    <property type="match status" value="1"/>
</dbReference>
<evidence type="ECO:0000256" key="2">
    <source>
        <dbReference type="ARBA" id="ARBA00022598"/>
    </source>
</evidence>
<dbReference type="PANTHER" id="PTHR43201:SF5">
    <property type="entry name" value="MEDIUM-CHAIN ACYL-COA LIGASE ACSF2, MITOCHONDRIAL"/>
    <property type="match status" value="1"/>
</dbReference>
<dbReference type="InterPro" id="IPR045851">
    <property type="entry name" value="AMP-bd_C_sf"/>
</dbReference>
<dbReference type="Pfam" id="PF13193">
    <property type="entry name" value="AMP-binding_C"/>
    <property type="match status" value="1"/>
</dbReference>
<dbReference type="PROSITE" id="PS00455">
    <property type="entry name" value="AMP_BINDING"/>
    <property type="match status" value="1"/>
</dbReference>
<name>A0AB35WSE1_9PSED</name>
<keyword evidence="2 5" id="KW-0436">Ligase</keyword>
<accession>A0AB35WSE1</accession>
<dbReference type="Proteomes" id="UP001307839">
    <property type="component" value="Unassembled WGS sequence"/>
</dbReference>
<evidence type="ECO:0000259" key="3">
    <source>
        <dbReference type="Pfam" id="PF00501"/>
    </source>
</evidence>
<dbReference type="GO" id="GO:0006631">
    <property type="term" value="P:fatty acid metabolic process"/>
    <property type="evidence" value="ECO:0007669"/>
    <property type="project" value="TreeGrafter"/>
</dbReference>
<dbReference type="InterPro" id="IPR042099">
    <property type="entry name" value="ANL_N_sf"/>
</dbReference>
<dbReference type="AlphaFoldDB" id="A0AB35WSE1"/>
<gene>
    <name evidence="5" type="ORF">V0R53_01235</name>
</gene>
<keyword evidence="6" id="KW-1185">Reference proteome</keyword>
<sequence length="549" mass="58843">MTACTASLGTLHAWNPLPLSIPALLFASAQRYAGRAAIEQDGIVTDYQALPGLALGVCRSLMALGIVAGDRVAIWAPNCRDWVIAALGVHCAGAVLVPINTRMKGAEVADILTRSQARVLLMQGAFLGLDYQAMLAPLRPPSLEQLVLFGQGQPQQATDLDWATFLAKGAAVSEAHARQRAEAVSAEDLSDLLFTSGTTGKPKGVMSAHGQNVRAFNEYVRVIGLQPGDRYLIINPFFHAFGYKAGWLTCLLAGATILPHAVFDAEAVFQRIAAERISVLPGPPTLYLSMLAHPRLAETDLSSLRIAVTGSSTIPPVLIERMRRELGLKVVTTAYGLTECGGLATICNPDDPADIVAATSGRAIAGTEVCIRTRDNQPVAEGESGEICLRGFHVMRGYFNDPEATAQAIDAEGWLHTGDIGNLDAQGNLKITDRLKDMFIVGGFNCYPAEIEAGLIEHPAIAQVAVIGVADERMGEVGCACVVLRNGQQLDEPALIAWARERMANYKVPRHVRFFQALPVNASNKVVKSELRQAVFIVHSDEVAERVSP</sequence>
<reference evidence="5 6" key="1">
    <citation type="submission" date="2024-01" db="EMBL/GenBank/DDBJ databases">
        <title>Unpublished Manusciprt.</title>
        <authorList>
            <person name="Duman M."/>
            <person name="Valdes E.G."/>
            <person name="Ajmi N."/>
            <person name="Altun S."/>
            <person name="Saticioglu I.B."/>
        </authorList>
    </citation>
    <scope>NUCLEOTIDE SEQUENCE [LARGE SCALE GENOMIC DNA]</scope>
    <source>
        <strain evidence="5 6">120P</strain>
    </source>
</reference>